<feature type="region of interest" description="Disordered" evidence="1">
    <location>
        <begin position="255"/>
        <end position="300"/>
    </location>
</feature>
<evidence type="ECO:0000313" key="2">
    <source>
        <dbReference type="EMBL" id="TWT77002.1"/>
    </source>
</evidence>
<dbReference type="RefSeq" id="WP_146587219.1">
    <property type="nucleotide sequence ID" value="NZ_SJPO01000005.1"/>
</dbReference>
<dbReference type="OrthoDB" id="9843093at2"/>
<dbReference type="AlphaFoldDB" id="A0A5C5YPW3"/>
<evidence type="ECO:0000256" key="1">
    <source>
        <dbReference type="SAM" id="MobiDB-lite"/>
    </source>
</evidence>
<feature type="region of interest" description="Disordered" evidence="1">
    <location>
        <begin position="175"/>
        <end position="195"/>
    </location>
</feature>
<evidence type="ECO:0000313" key="3">
    <source>
        <dbReference type="Proteomes" id="UP000318478"/>
    </source>
</evidence>
<reference evidence="2 3" key="1">
    <citation type="submission" date="2019-02" db="EMBL/GenBank/DDBJ databases">
        <title>Deep-cultivation of Planctomycetes and their phenomic and genomic characterization uncovers novel biology.</title>
        <authorList>
            <person name="Wiegand S."/>
            <person name="Jogler M."/>
            <person name="Boedeker C."/>
            <person name="Pinto D."/>
            <person name="Vollmers J."/>
            <person name="Rivas-Marin E."/>
            <person name="Kohn T."/>
            <person name="Peeters S.H."/>
            <person name="Heuer A."/>
            <person name="Rast P."/>
            <person name="Oberbeckmann S."/>
            <person name="Bunk B."/>
            <person name="Jeske O."/>
            <person name="Meyerdierks A."/>
            <person name="Storesund J.E."/>
            <person name="Kallscheuer N."/>
            <person name="Luecker S."/>
            <person name="Lage O.M."/>
            <person name="Pohl T."/>
            <person name="Merkel B.J."/>
            <person name="Hornburger P."/>
            <person name="Mueller R.-W."/>
            <person name="Bruemmer F."/>
            <person name="Labrenz M."/>
            <person name="Spormann A.M."/>
            <person name="Op Den Camp H."/>
            <person name="Overmann J."/>
            <person name="Amann R."/>
            <person name="Jetten M.S.M."/>
            <person name="Mascher T."/>
            <person name="Medema M.H."/>
            <person name="Devos D.P."/>
            <person name="Kaster A.-K."/>
            <person name="Ovreas L."/>
            <person name="Rohde M."/>
            <person name="Galperin M.Y."/>
            <person name="Jogler C."/>
        </authorList>
    </citation>
    <scope>NUCLEOTIDE SEQUENCE [LARGE SCALE GENOMIC DNA]</scope>
    <source>
        <strain evidence="2 3">Pla123a</strain>
    </source>
</reference>
<comment type="caution">
    <text evidence="2">The sequence shown here is derived from an EMBL/GenBank/DDBJ whole genome shotgun (WGS) entry which is preliminary data.</text>
</comment>
<gene>
    <name evidence="2" type="ORF">Pla123a_24280</name>
</gene>
<organism evidence="2 3">
    <name type="scientific">Posidoniimonas polymericola</name>
    <dbReference type="NCBI Taxonomy" id="2528002"/>
    <lineage>
        <taxon>Bacteria</taxon>
        <taxon>Pseudomonadati</taxon>
        <taxon>Planctomycetota</taxon>
        <taxon>Planctomycetia</taxon>
        <taxon>Pirellulales</taxon>
        <taxon>Lacipirellulaceae</taxon>
        <taxon>Posidoniimonas</taxon>
    </lineage>
</organism>
<keyword evidence="3" id="KW-1185">Reference proteome</keyword>
<proteinExistence type="predicted"/>
<dbReference type="EMBL" id="SJPO01000005">
    <property type="protein sequence ID" value="TWT77002.1"/>
    <property type="molecule type" value="Genomic_DNA"/>
</dbReference>
<accession>A0A5C5YPW3</accession>
<dbReference type="Proteomes" id="UP000318478">
    <property type="component" value="Unassembled WGS sequence"/>
</dbReference>
<name>A0A5C5YPW3_9BACT</name>
<protein>
    <submittedName>
        <fullName evidence="2">Uncharacterized protein</fullName>
    </submittedName>
</protein>
<sequence length="376" mass="39853">MQHSHRKILSGSRTNSLGRRLAFESCERRDLLSAVSVAGGESPQDWLMSASRVPVITYDQLTGDITVIGDFFDSGGATNGSKPLLTLVYDAEGAASFVLSSAAPYANAVDHRTLDTDAQDATAEFAGIDQIFGVLPAPSINPVGELADPPTGGEASAPGGAEQIAALSLRDAMAGFSDHGEGPEAGSAAHSQSLVGSTELAHPKLGPAQRLRLQQGEWDRAWAFEMTGFSAPTPRVEALQIPQPHFESAFQEFPSDAPRGLTPNRFTAGESTLASEPVAESAARSIPQRGSGPDFGLLSDESVASPQAVDRVFADSDNATDAPRTWWGAMIDRHQEIGATALAAVIARHAWLHAQPESAQRERPRRTLSRRGDPEQ</sequence>
<feature type="region of interest" description="Disordered" evidence="1">
    <location>
        <begin position="353"/>
        <end position="376"/>
    </location>
</feature>